<dbReference type="AlphaFoldDB" id="A0A2M7W1M6"/>
<feature type="transmembrane region" description="Helical" evidence="1">
    <location>
        <begin position="40"/>
        <end position="60"/>
    </location>
</feature>
<feature type="transmembrane region" description="Helical" evidence="1">
    <location>
        <begin position="171"/>
        <end position="187"/>
    </location>
</feature>
<feature type="transmembrane region" description="Helical" evidence="1">
    <location>
        <begin position="12"/>
        <end position="34"/>
    </location>
</feature>
<keyword evidence="1" id="KW-0472">Membrane</keyword>
<sequence>MLKELSLLIKERFPIGILGIFSFSYIGGMLNYLHIEHNHYTEWMLLTIGTVLFLFFLRCIDEVRDYEYDQLFHAERPVARGAISLIHMKYFGLATLLVFLLLFGKSYTVVPLILLTLFVIAMSRQFWLKSLMERKDLIFVLLHNTVFIFVSILFISFLLRRLWFPTTVSDVLFLLILQIPVFILEVGRKLEHRLSTEGLETDDTYAFRWGEKNVALALNSSIICAGVLIFLISKPIGIAWVLVSIIMQIPGLYKIKIPSNPALVIYFLIAVLIPLSV</sequence>
<organism evidence="2 3">
    <name type="scientific">Candidatus Dojkabacteria bacterium CG_4_10_14_0_2_um_filter_Dojkabacteria_WS6_41_15</name>
    <dbReference type="NCBI Taxonomy" id="2014249"/>
    <lineage>
        <taxon>Bacteria</taxon>
        <taxon>Candidatus Dojkabacteria</taxon>
    </lineage>
</organism>
<name>A0A2M7W1M6_9BACT</name>
<feature type="transmembrane region" description="Helical" evidence="1">
    <location>
        <begin position="109"/>
        <end position="127"/>
    </location>
</feature>
<keyword evidence="1" id="KW-0812">Transmembrane</keyword>
<evidence type="ECO:0000313" key="3">
    <source>
        <dbReference type="Proteomes" id="UP000228952"/>
    </source>
</evidence>
<accession>A0A2M7W1M6</accession>
<proteinExistence type="predicted"/>
<reference evidence="3" key="1">
    <citation type="submission" date="2017-09" db="EMBL/GenBank/DDBJ databases">
        <title>Depth-based differentiation of microbial function through sediment-hosted aquifers and enrichment of novel symbionts in the deep terrestrial subsurface.</title>
        <authorList>
            <person name="Probst A.J."/>
            <person name="Ladd B."/>
            <person name="Jarett J.K."/>
            <person name="Geller-Mcgrath D.E."/>
            <person name="Sieber C.M.K."/>
            <person name="Emerson J.B."/>
            <person name="Anantharaman K."/>
            <person name="Thomas B.C."/>
            <person name="Malmstrom R."/>
            <person name="Stieglmeier M."/>
            <person name="Klingl A."/>
            <person name="Woyke T."/>
            <person name="Ryan C.M."/>
            <person name="Banfield J.F."/>
        </authorList>
    </citation>
    <scope>NUCLEOTIDE SEQUENCE [LARGE SCALE GENOMIC DNA]</scope>
</reference>
<evidence type="ECO:0000256" key="1">
    <source>
        <dbReference type="SAM" id="Phobius"/>
    </source>
</evidence>
<evidence type="ECO:0008006" key="4">
    <source>
        <dbReference type="Google" id="ProtNLM"/>
    </source>
</evidence>
<gene>
    <name evidence="2" type="ORF">COX64_03055</name>
</gene>
<feature type="transmembrane region" description="Helical" evidence="1">
    <location>
        <begin position="139"/>
        <end position="159"/>
    </location>
</feature>
<feature type="transmembrane region" description="Helical" evidence="1">
    <location>
        <begin position="260"/>
        <end position="276"/>
    </location>
</feature>
<dbReference type="EMBL" id="PFQB01000078">
    <property type="protein sequence ID" value="PJA13659.1"/>
    <property type="molecule type" value="Genomic_DNA"/>
</dbReference>
<dbReference type="Proteomes" id="UP000228952">
    <property type="component" value="Unassembled WGS sequence"/>
</dbReference>
<dbReference type="Gene3D" id="1.10.357.140">
    <property type="entry name" value="UbiA prenyltransferase"/>
    <property type="match status" value="1"/>
</dbReference>
<dbReference type="InterPro" id="IPR044878">
    <property type="entry name" value="UbiA_sf"/>
</dbReference>
<comment type="caution">
    <text evidence="2">The sequence shown here is derived from an EMBL/GenBank/DDBJ whole genome shotgun (WGS) entry which is preliminary data.</text>
</comment>
<keyword evidence="1" id="KW-1133">Transmembrane helix</keyword>
<protein>
    <recommendedName>
        <fullName evidence="4">Prenyltransferase</fullName>
    </recommendedName>
</protein>
<evidence type="ECO:0000313" key="2">
    <source>
        <dbReference type="EMBL" id="PJA13659.1"/>
    </source>
</evidence>